<evidence type="ECO:0000256" key="1">
    <source>
        <dbReference type="SAM" id="MobiDB-lite"/>
    </source>
</evidence>
<keyword evidence="3" id="KW-1185">Reference proteome</keyword>
<sequence>VNLSFGNYRWTLSLSPALNLPLYCCDGGGGIGGLSTTPSIVWTKACTREISTPIFPRLWASCMPRYIRVRPIINWWTLDGMVCPQRLEHSGPRNQSCQAYSVHFSPPAPSANICPSELSVLMADNGPGKPLKAGPGRRGSISPRDLSQLSYHNTAISC</sequence>
<dbReference type="Proteomes" id="UP000823775">
    <property type="component" value="Unassembled WGS sequence"/>
</dbReference>
<feature type="non-terminal residue" evidence="2">
    <location>
        <position position="1"/>
    </location>
</feature>
<comment type="caution">
    <text evidence="2">The sequence shown here is derived from an EMBL/GenBank/DDBJ whole genome shotgun (WGS) entry which is preliminary data.</text>
</comment>
<evidence type="ECO:0000313" key="2">
    <source>
        <dbReference type="EMBL" id="MCD9644424.1"/>
    </source>
</evidence>
<reference evidence="2 3" key="1">
    <citation type="journal article" date="2021" name="BMC Genomics">
        <title>Datura genome reveals duplications of psychoactive alkaloid biosynthetic genes and high mutation rate following tissue culture.</title>
        <authorList>
            <person name="Rajewski A."/>
            <person name="Carter-House D."/>
            <person name="Stajich J."/>
            <person name="Litt A."/>
        </authorList>
    </citation>
    <scope>NUCLEOTIDE SEQUENCE [LARGE SCALE GENOMIC DNA]</scope>
    <source>
        <strain evidence="2">AR-01</strain>
    </source>
</reference>
<gene>
    <name evidence="2" type="ORF">HAX54_032633</name>
</gene>
<dbReference type="EMBL" id="JACEIK010004148">
    <property type="protein sequence ID" value="MCD9644424.1"/>
    <property type="molecule type" value="Genomic_DNA"/>
</dbReference>
<accession>A0ABS8VEC1</accession>
<evidence type="ECO:0000313" key="3">
    <source>
        <dbReference type="Proteomes" id="UP000823775"/>
    </source>
</evidence>
<protein>
    <submittedName>
        <fullName evidence="2">Uncharacterized protein</fullName>
    </submittedName>
</protein>
<organism evidence="2 3">
    <name type="scientific">Datura stramonium</name>
    <name type="common">Jimsonweed</name>
    <name type="synonym">Common thornapple</name>
    <dbReference type="NCBI Taxonomy" id="4076"/>
    <lineage>
        <taxon>Eukaryota</taxon>
        <taxon>Viridiplantae</taxon>
        <taxon>Streptophyta</taxon>
        <taxon>Embryophyta</taxon>
        <taxon>Tracheophyta</taxon>
        <taxon>Spermatophyta</taxon>
        <taxon>Magnoliopsida</taxon>
        <taxon>eudicotyledons</taxon>
        <taxon>Gunneridae</taxon>
        <taxon>Pentapetalae</taxon>
        <taxon>asterids</taxon>
        <taxon>lamiids</taxon>
        <taxon>Solanales</taxon>
        <taxon>Solanaceae</taxon>
        <taxon>Solanoideae</taxon>
        <taxon>Datureae</taxon>
        <taxon>Datura</taxon>
    </lineage>
</organism>
<proteinExistence type="predicted"/>
<feature type="region of interest" description="Disordered" evidence="1">
    <location>
        <begin position="125"/>
        <end position="144"/>
    </location>
</feature>
<name>A0ABS8VEC1_DATST</name>